<dbReference type="InterPro" id="IPR052785">
    <property type="entry name" value="Enterotoxin_cmpnt"/>
</dbReference>
<dbReference type="EMBL" id="AHFL01000068">
    <property type="protein sequence ID" value="EOO60515.1"/>
    <property type="molecule type" value="Genomic_DNA"/>
</dbReference>
<proteinExistence type="predicted"/>
<evidence type="ECO:0000313" key="3">
    <source>
        <dbReference type="EMBL" id="EOO60515.1"/>
    </source>
</evidence>
<accession>A0A9W5V5U8</accession>
<protein>
    <submittedName>
        <fullName evidence="3">Non-hemolytic enterotoxin lytic component L1</fullName>
    </submittedName>
</protein>
<organism evidence="3 4">
    <name type="scientific">Bacillus cereus VD196</name>
    <dbReference type="NCBI Taxonomy" id="1053243"/>
    <lineage>
        <taxon>Bacteria</taxon>
        <taxon>Bacillati</taxon>
        <taxon>Bacillota</taxon>
        <taxon>Bacilli</taxon>
        <taxon>Bacillales</taxon>
        <taxon>Bacillaceae</taxon>
        <taxon>Bacillus</taxon>
        <taxon>Bacillus cereus group</taxon>
    </lineage>
</organism>
<keyword evidence="1" id="KW-0175">Coiled coil</keyword>
<dbReference type="Proteomes" id="UP000014023">
    <property type="component" value="Unassembled WGS sequence"/>
</dbReference>
<dbReference type="Gene3D" id="1.20.1170.10">
    <property type="match status" value="1"/>
</dbReference>
<feature type="coiled-coil region" evidence="1">
    <location>
        <begin position="167"/>
        <end position="194"/>
    </location>
</feature>
<dbReference type="PANTHER" id="PTHR38443:SF2">
    <property type="entry name" value="NON-HEMOLYTIC ENTEROTOXIN LYTIC COMPONENT L1"/>
    <property type="match status" value="1"/>
</dbReference>
<evidence type="ECO:0000256" key="2">
    <source>
        <dbReference type="SAM" id="Phobius"/>
    </source>
</evidence>
<evidence type="ECO:0000256" key="1">
    <source>
        <dbReference type="SAM" id="Coils"/>
    </source>
</evidence>
<reference evidence="3 4" key="1">
    <citation type="submission" date="2012-12" db="EMBL/GenBank/DDBJ databases">
        <title>The Genome Sequence of Bacillus cereus VD196.</title>
        <authorList>
            <consortium name="The Broad Institute Genome Sequencing Platform"/>
            <consortium name="The Broad Institute Genome Sequencing Center for Infectious Disease"/>
            <person name="Feldgarden M."/>
            <person name="Van der Auwera G.A."/>
            <person name="Mahillon J."/>
            <person name="Duprez V."/>
            <person name="Timmery S."/>
            <person name="Mattelet C."/>
            <person name="Dierick K."/>
            <person name="Sun M."/>
            <person name="Yu Z."/>
            <person name="Zhu L."/>
            <person name="Hu X."/>
            <person name="Shank E.B."/>
            <person name="Swiecicka I."/>
            <person name="Hansen B.M."/>
            <person name="Andrup L."/>
            <person name="Walker B."/>
            <person name="Young S.K."/>
            <person name="Zeng Q."/>
            <person name="Gargeya S."/>
            <person name="Fitzgerald M."/>
            <person name="Haas B."/>
            <person name="Abouelleil A."/>
            <person name="Alvarado L."/>
            <person name="Arachchi H.M."/>
            <person name="Berlin A.M."/>
            <person name="Chapman S.B."/>
            <person name="Dewar J."/>
            <person name="Goldberg J."/>
            <person name="Griggs A."/>
            <person name="Gujja S."/>
            <person name="Hansen M."/>
            <person name="Howarth C."/>
            <person name="Imamovic A."/>
            <person name="Larimer J."/>
            <person name="McCowan C."/>
            <person name="Murphy C."/>
            <person name="Neiman D."/>
            <person name="Pearson M."/>
            <person name="Priest M."/>
            <person name="Roberts A."/>
            <person name="Saif S."/>
            <person name="Shea T."/>
            <person name="Sisk P."/>
            <person name="Sykes S."/>
            <person name="Wortman J."/>
            <person name="Nusbaum C."/>
            <person name="Birren B."/>
        </authorList>
    </citation>
    <scope>NUCLEOTIDE SEQUENCE [LARGE SCALE GENOMIC DNA]</scope>
    <source>
        <strain evidence="3 4">VD196</strain>
    </source>
</reference>
<feature type="transmembrane region" description="Helical" evidence="2">
    <location>
        <begin position="232"/>
        <end position="256"/>
    </location>
</feature>
<dbReference type="GO" id="GO:0016020">
    <property type="term" value="C:membrane"/>
    <property type="evidence" value="ECO:0007669"/>
    <property type="project" value="InterPro"/>
</dbReference>
<keyword evidence="2" id="KW-0472">Membrane</keyword>
<comment type="caution">
    <text evidence="3">The sequence shown here is derived from an EMBL/GenBank/DDBJ whole genome shotgun (WGS) entry which is preliminary data.</text>
</comment>
<dbReference type="Pfam" id="PF05791">
    <property type="entry name" value="Bacillus_HBL"/>
    <property type="match status" value="1"/>
</dbReference>
<sequence length="403" mass="44292">MKKSYKIMAFSAFIFTTSNIFPVNALALERTEKNIPITDVVADVKNKYSEYSLGPEGLRDAIVKTGSNTLVMDLYALTIIKQANINFEGVKVVEESLKQKVINHQDIARINAKKWLNVIKPQLIITNQNIINYNTKFQNYSNTLVEAIDNKDKETLSKGLTRLSASITENKVKVEKLVNDLKKYRNKMTEDTQNFKGNAFKISSILSSQDAGIPLLQEKMTTYNMAANKLNMIIIGSAIGTALGPIAIVGGVYLVATGGGAPLGLVLIAGGTAALGGGITGVVLAKRELDNAHMEIQKLAGNITDVQLQVANLTNIKNQTEYLTSTIDIAINSLQNISSQWQRMGSKYSSLIQNIQSINPEELAFIKEDINIAKASWNDIKGYAEKIYAEEIKIVDNEPESIE</sequence>
<keyword evidence="2" id="KW-1133">Transmembrane helix</keyword>
<dbReference type="InterPro" id="IPR008414">
    <property type="entry name" value="HBL"/>
</dbReference>
<name>A0A9W5V5U8_BACCE</name>
<gene>
    <name evidence="3" type="ORF">IKE_05962</name>
</gene>
<feature type="transmembrane region" description="Helical" evidence="2">
    <location>
        <begin position="263"/>
        <end position="285"/>
    </location>
</feature>
<dbReference type="PANTHER" id="PTHR38443">
    <property type="match status" value="1"/>
</dbReference>
<dbReference type="SUPFAM" id="SSF58100">
    <property type="entry name" value="Bacterial hemolysins"/>
    <property type="match status" value="1"/>
</dbReference>
<dbReference type="CDD" id="cd22653">
    <property type="entry name" value="ClyA_HblB-like"/>
    <property type="match status" value="1"/>
</dbReference>
<evidence type="ECO:0000313" key="4">
    <source>
        <dbReference type="Proteomes" id="UP000014023"/>
    </source>
</evidence>
<keyword evidence="2" id="KW-0812">Transmembrane</keyword>
<dbReference type="AlphaFoldDB" id="A0A9W5V5U8"/>